<organism evidence="2 3">
    <name type="scientific">Thermococcus barophilus</name>
    <dbReference type="NCBI Taxonomy" id="55802"/>
    <lineage>
        <taxon>Archaea</taxon>
        <taxon>Methanobacteriati</taxon>
        <taxon>Methanobacteriota</taxon>
        <taxon>Thermococci</taxon>
        <taxon>Thermococcales</taxon>
        <taxon>Thermococcaceae</taxon>
        <taxon>Thermococcus</taxon>
    </lineage>
</organism>
<evidence type="ECO:0000256" key="1">
    <source>
        <dbReference type="SAM" id="Phobius"/>
    </source>
</evidence>
<feature type="transmembrane region" description="Helical" evidence="1">
    <location>
        <begin position="296"/>
        <end position="315"/>
    </location>
</feature>
<gene>
    <name evidence="2" type="ORF">TBCH5v1_2363</name>
</gene>
<feature type="transmembrane region" description="Helical" evidence="1">
    <location>
        <begin position="54"/>
        <end position="77"/>
    </location>
</feature>
<dbReference type="GeneID" id="26137578"/>
<feature type="transmembrane region" description="Helical" evidence="1">
    <location>
        <begin position="259"/>
        <end position="276"/>
    </location>
</feature>
<feature type="transmembrane region" description="Helical" evidence="1">
    <location>
        <begin position="27"/>
        <end position="47"/>
    </location>
</feature>
<reference evidence="2 3" key="1">
    <citation type="journal article" date="2016" name="Genome Announc.">
        <title>Complete genome sequence of the hyperthermophilic and piezophilic archaeon Thermococcus barophilus Ch5, capable of growth at the expense of hydrogenogenesis from carbon monoxide and formate.</title>
        <authorList>
            <person name="Oger P."/>
            <person name="Sokolova T.G."/>
            <person name="Kozhevnikova D.A."/>
            <person name="Taranov E.A."/>
            <person name="Vannier P."/>
            <person name="Lee H.S."/>
            <person name="Kwon K.K."/>
            <person name="Kang S.G."/>
            <person name="Lee J.H."/>
            <person name="Bonch-Osmolovskaya E.A."/>
            <person name="Lebedinsky A.V."/>
        </authorList>
    </citation>
    <scope>NUCLEOTIDE SEQUENCE [LARGE SCALE GENOMIC DNA]</scope>
    <source>
        <strain evidence="3">Ch5</strain>
    </source>
</reference>
<feature type="transmembrane region" description="Helical" evidence="1">
    <location>
        <begin position="322"/>
        <end position="341"/>
    </location>
</feature>
<accession>A0A0S1XER9</accession>
<keyword evidence="1" id="KW-0812">Transmembrane</keyword>
<sequence length="382" mass="42216">MLGFLLIFASLISLLYGMEIQNESLLAVAGVLFIFALTDYVAMVIPVKLAQAGFFGVIALYFSYLGYAYLVFPLFIIFGTATLFNRERIAYWAFLASVPLAFVNSYLEPHASVPIWTLIGLMLGFTEHAIVEEMAEGDIYIISLYFALLGPFAFIPYAAQNVVGSLLYYRKEAGGWPVGPAMFVTAAPVFALITKAKLPEFLIYAYNHSPPNPNLATYVTFAIFFLSVIVSEAFILVLLVSFGLAAYTGMLAYFIWGEKAGETVTLVVLLGSLVILKVKGKLHIQNASSVSPEELFWGSSAIAVIMTAFLLFSAVKAFSIHEVISGIITGTLLATVGYWKVKKAEMWGWWFTPRYFLINGAVTGFWIGVALYKAYFFVSLYF</sequence>
<feature type="transmembrane region" description="Helical" evidence="1">
    <location>
        <begin position="114"/>
        <end position="131"/>
    </location>
</feature>
<feature type="transmembrane region" description="Helical" evidence="1">
    <location>
        <begin position="89"/>
        <end position="107"/>
    </location>
</feature>
<dbReference type="Proteomes" id="UP000066042">
    <property type="component" value="Chromosome"/>
</dbReference>
<proteinExistence type="predicted"/>
<feature type="transmembrane region" description="Helical" evidence="1">
    <location>
        <begin position="218"/>
        <end position="247"/>
    </location>
</feature>
<feature type="transmembrane region" description="Helical" evidence="1">
    <location>
        <begin position="356"/>
        <end position="378"/>
    </location>
</feature>
<evidence type="ECO:0000313" key="3">
    <source>
        <dbReference type="Proteomes" id="UP000066042"/>
    </source>
</evidence>
<dbReference type="PATRIC" id="fig|55802.8.peg.2342"/>
<name>A0A0S1XER9_THEBA</name>
<feature type="transmembrane region" description="Helical" evidence="1">
    <location>
        <begin position="178"/>
        <end position="198"/>
    </location>
</feature>
<evidence type="ECO:0000313" key="2">
    <source>
        <dbReference type="EMBL" id="ALM76257.1"/>
    </source>
</evidence>
<protein>
    <submittedName>
        <fullName evidence="2">Uncharacterized protein</fullName>
    </submittedName>
</protein>
<dbReference type="EMBL" id="CP013050">
    <property type="protein sequence ID" value="ALM76257.1"/>
    <property type="molecule type" value="Genomic_DNA"/>
</dbReference>
<dbReference type="RefSeq" id="WP_056934680.1">
    <property type="nucleotide sequence ID" value="NZ_CP013050.1"/>
</dbReference>
<keyword evidence="1" id="KW-0472">Membrane</keyword>
<keyword evidence="1" id="KW-1133">Transmembrane helix</keyword>
<feature type="transmembrane region" description="Helical" evidence="1">
    <location>
        <begin position="137"/>
        <end position="157"/>
    </location>
</feature>
<dbReference type="AlphaFoldDB" id="A0A0S1XER9"/>